<feature type="domain" description="CzcB-like barrel-sandwich hybrid" evidence="5">
    <location>
        <begin position="131"/>
        <end position="291"/>
    </location>
</feature>
<dbReference type="Gene3D" id="2.40.420.20">
    <property type="match status" value="1"/>
</dbReference>
<dbReference type="Proteomes" id="UP001549145">
    <property type="component" value="Unassembled WGS sequence"/>
</dbReference>
<feature type="domain" description="CusB-like beta-barrel" evidence="4">
    <location>
        <begin position="294"/>
        <end position="367"/>
    </location>
</feature>
<evidence type="ECO:0000256" key="1">
    <source>
        <dbReference type="ARBA" id="ARBA00022448"/>
    </source>
</evidence>
<dbReference type="PANTHER" id="PTHR30097:SF4">
    <property type="entry name" value="SLR6042 PROTEIN"/>
    <property type="match status" value="1"/>
</dbReference>
<keyword evidence="8" id="KW-1185">Reference proteome</keyword>
<dbReference type="InterPro" id="IPR051909">
    <property type="entry name" value="MFP_Cation_Efflux"/>
</dbReference>
<evidence type="ECO:0000259" key="6">
    <source>
        <dbReference type="Pfam" id="PF25975"/>
    </source>
</evidence>
<dbReference type="InterPro" id="IPR058649">
    <property type="entry name" value="CzcB_C"/>
</dbReference>
<accession>A0ABV2LBW7</accession>
<comment type="caution">
    <text evidence="7">The sequence shown here is derived from an EMBL/GenBank/DDBJ whole genome shotgun (WGS) entry which is preliminary data.</text>
</comment>
<feature type="domain" description="CzcB-like C-terminal circularly permuted SH3-like" evidence="6">
    <location>
        <begin position="376"/>
        <end position="436"/>
    </location>
</feature>
<dbReference type="Pfam" id="PF25893">
    <property type="entry name" value="HH_CzcB"/>
    <property type="match status" value="1"/>
</dbReference>
<dbReference type="PANTHER" id="PTHR30097">
    <property type="entry name" value="CATION EFFLUX SYSTEM PROTEIN CUSB"/>
    <property type="match status" value="1"/>
</dbReference>
<dbReference type="Pfam" id="PF25954">
    <property type="entry name" value="Beta-barrel_RND_2"/>
    <property type="match status" value="1"/>
</dbReference>
<dbReference type="InterPro" id="IPR058792">
    <property type="entry name" value="Beta-barrel_RND_2"/>
</dbReference>
<feature type="domain" description="CzcB-like alpha-helical hairpin" evidence="3">
    <location>
        <begin position="170"/>
        <end position="229"/>
    </location>
</feature>
<dbReference type="Gene3D" id="2.40.30.170">
    <property type="match status" value="1"/>
</dbReference>
<evidence type="ECO:0000313" key="7">
    <source>
        <dbReference type="EMBL" id="MET3695350.1"/>
    </source>
</evidence>
<dbReference type="InterPro" id="IPR058648">
    <property type="entry name" value="HH_CzcB-like"/>
</dbReference>
<evidence type="ECO:0000256" key="2">
    <source>
        <dbReference type="SAM" id="MobiDB-lite"/>
    </source>
</evidence>
<protein>
    <submittedName>
        <fullName evidence="7">Cobalt-zinc-cadmium efflux system membrane fusion protein</fullName>
    </submittedName>
</protein>
<evidence type="ECO:0000313" key="8">
    <source>
        <dbReference type="Proteomes" id="UP001549145"/>
    </source>
</evidence>
<sequence>MRAFLSVAFLAIGIVIGGAFPRVSEVVQGALATAGLMNDRPPPPTKASVTKPPATQADDGYGHGDHGHEHAEGEPKPSGEHNHAEGEEGEGKIKMSAEQAADQDIKLARVEGGILLRHLLVPGTIAQDADRIARVPVRVVGTVSEMRKRLGEAVAKGEVVAVLDSREVAEAKSDFLTATVKADLDKTNFDRQQALWDKRISAESAFLNAKAAYSEATLRVDLARQKLSALGLNAAEVAMSAKKDETTPNLSSLRRYELKSPLAGRVVERKVDVGAAVGKEGDPADVYTVADLSSVWIELAVPITELPKVREGAKVTIVGGDDASRGEGKVVFVSPILNPETRSARVIVALPNKDMAWRPGTFVTTEVEIAQDMVKVRLPRSAIQTIGAEKVAFVRTLEGFERRDVTLGKVDDDAFEVLSGIEPGEEVAVANSFLLKAELGKSEANHAH</sequence>
<dbReference type="InterPro" id="IPR058647">
    <property type="entry name" value="BSH_CzcB-like"/>
</dbReference>
<dbReference type="Pfam" id="PF25973">
    <property type="entry name" value="BSH_CzcB"/>
    <property type="match status" value="1"/>
</dbReference>
<organism evidence="7 8">
    <name type="scientific">Methylobacterium goesingense</name>
    <dbReference type="NCBI Taxonomy" id="243690"/>
    <lineage>
        <taxon>Bacteria</taxon>
        <taxon>Pseudomonadati</taxon>
        <taxon>Pseudomonadota</taxon>
        <taxon>Alphaproteobacteria</taxon>
        <taxon>Hyphomicrobiales</taxon>
        <taxon>Methylobacteriaceae</taxon>
        <taxon>Methylobacterium</taxon>
    </lineage>
</organism>
<dbReference type="SUPFAM" id="SSF111369">
    <property type="entry name" value="HlyD-like secretion proteins"/>
    <property type="match status" value="1"/>
</dbReference>
<dbReference type="Pfam" id="PF25975">
    <property type="entry name" value="CzcB_C"/>
    <property type="match status" value="1"/>
</dbReference>
<name>A0ABV2LBW7_9HYPH</name>
<feature type="region of interest" description="Disordered" evidence="2">
    <location>
        <begin position="35"/>
        <end position="98"/>
    </location>
</feature>
<evidence type="ECO:0000259" key="5">
    <source>
        <dbReference type="Pfam" id="PF25973"/>
    </source>
</evidence>
<proteinExistence type="predicted"/>
<dbReference type="Gene3D" id="1.10.287.470">
    <property type="entry name" value="Helix hairpin bin"/>
    <property type="match status" value="1"/>
</dbReference>
<dbReference type="RefSeq" id="WP_238278970.1">
    <property type="nucleotide sequence ID" value="NZ_BPQL01000048.1"/>
</dbReference>
<keyword evidence="1" id="KW-0813">Transport</keyword>
<evidence type="ECO:0000259" key="4">
    <source>
        <dbReference type="Pfam" id="PF25954"/>
    </source>
</evidence>
<evidence type="ECO:0000259" key="3">
    <source>
        <dbReference type="Pfam" id="PF25893"/>
    </source>
</evidence>
<dbReference type="EMBL" id="JBEPMM010000026">
    <property type="protein sequence ID" value="MET3695350.1"/>
    <property type="molecule type" value="Genomic_DNA"/>
</dbReference>
<feature type="compositionally biased region" description="Basic and acidic residues" evidence="2">
    <location>
        <begin position="60"/>
        <end position="95"/>
    </location>
</feature>
<gene>
    <name evidence="7" type="ORF">ABID43_004918</name>
</gene>
<reference evidence="7 8" key="1">
    <citation type="submission" date="2024-06" db="EMBL/GenBank/DDBJ databases">
        <title>Genomic Encyclopedia of Type Strains, Phase IV (KMG-IV): sequencing the most valuable type-strain genomes for metagenomic binning, comparative biology and taxonomic classification.</title>
        <authorList>
            <person name="Goeker M."/>
        </authorList>
    </citation>
    <scope>NUCLEOTIDE SEQUENCE [LARGE SCALE GENOMIC DNA]</scope>
    <source>
        <strain evidence="7 8">DSM 21331</strain>
    </source>
</reference>